<keyword evidence="8" id="KW-1185">Reference proteome</keyword>
<evidence type="ECO:0000256" key="4">
    <source>
        <dbReference type="ARBA" id="ARBA00023136"/>
    </source>
</evidence>
<dbReference type="PANTHER" id="PTHR42058">
    <property type="entry name" value="G_PROTEIN_RECEP_F2_4 DOMAIN-CONTAINING PROTEIN"/>
    <property type="match status" value="1"/>
</dbReference>
<evidence type="ECO:0000256" key="3">
    <source>
        <dbReference type="ARBA" id="ARBA00022989"/>
    </source>
</evidence>
<feature type="transmembrane region" description="Helical" evidence="5">
    <location>
        <begin position="235"/>
        <end position="255"/>
    </location>
</feature>
<dbReference type="EMBL" id="JAANQT010000128">
    <property type="protein sequence ID" value="KAG1314243.1"/>
    <property type="molecule type" value="Genomic_DNA"/>
</dbReference>
<dbReference type="GO" id="GO:0016020">
    <property type="term" value="C:membrane"/>
    <property type="evidence" value="ECO:0007669"/>
    <property type="project" value="UniProtKB-SubCell"/>
</dbReference>
<evidence type="ECO:0000313" key="7">
    <source>
        <dbReference type="EMBL" id="KAG1314243.1"/>
    </source>
</evidence>
<dbReference type="InterPro" id="IPR000832">
    <property type="entry name" value="GPCR_2_secretin-like"/>
</dbReference>
<name>A0A9P6XHR3_RHIOR</name>
<keyword evidence="3 5" id="KW-1133">Transmembrane helix</keyword>
<dbReference type="InterPro" id="IPR053247">
    <property type="entry name" value="GPCR_GPR1/git3-like"/>
</dbReference>
<evidence type="ECO:0000256" key="2">
    <source>
        <dbReference type="ARBA" id="ARBA00022692"/>
    </source>
</evidence>
<evidence type="ECO:0000256" key="1">
    <source>
        <dbReference type="ARBA" id="ARBA00004141"/>
    </source>
</evidence>
<evidence type="ECO:0000313" key="8">
    <source>
        <dbReference type="Proteomes" id="UP000716291"/>
    </source>
</evidence>
<gene>
    <name evidence="7" type="ORF">G6F64_001613</name>
</gene>
<dbReference type="GO" id="GO:0004930">
    <property type="term" value="F:G protein-coupled receptor activity"/>
    <property type="evidence" value="ECO:0007669"/>
    <property type="project" value="InterPro"/>
</dbReference>
<accession>A0A9P6XHR3</accession>
<dbReference type="Proteomes" id="UP000716291">
    <property type="component" value="Unassembled WGS sequence"/>
</dbReference>
<comment type="caution">
    <text evidence="7">The sequence shown here is derived from an EMBL/GenBank/DDBJ whole genome shotgun (WGS) entry which is preliminary data.</text>
</comment>
<evidence type="ECO:0000256" key="5">
    <source>
        <dbReference type="SAM" id="Phobius"/>
    </source>
</evidence>
<comment type="subcellular location">
    <subcellularLocation>
        <location evidence="1">Membrane</location>
        <topology evidence="1">Multi-pass membrane protein</topology>
    </subcellularLocation>
</comment>
<dbReference type="InterPro" id="IPR017981">
    <property type="entry name" value="GPCR_2-like_7TM"/>
</dbReference>
<feature type="transmembrane region" description="Helical" evidence="5">
    <location>
        <begin position="152"/>
        <end position="171"/>
    </location>
</feature>
<keyword evidence="4 5" id="KW-0472">Membrane</keyword>
<feature type="transmembrane region" description="Helical" evidence="5">
    <location>
        <begin position="336"/>
        <end position="357"/>
    </location>
</feature>
<dbReference type="GO" id="GO:0007166">
    <property type="term" value="P:cell surface receptor signaling pathway"/>
    <property type="evidence" value="ECO:0007669"/>
    <property type="project" value="InterPro"/>
</dbReference>
<protein>
    <recommendedName>
        <fullName evidence="6">G-protein coupled receptors family 2 profile 2 domain-containing protein</fullName>
    </recommendedName>
</protein>
<feature type="transmembrane region" description="Helical" evidence="5">
    <location>
        <begin position="276"/>
        <end position="299"/>
    </location>
</feature>
<proteinExistence type="predicted"/>
<dbReference type="Pfam" id="PF00002">
    <property type="entry name" value="7tm_2"/>
    <property type="match status" value="1"/>
</dbReference>
<feature type="transmembrane region" description="Helical" evidence="5">
    <location>
        <begin position="122"/>
        <end position="140"/>
    </location>
</feature>
<sequence>MGCMSACDDVYHTCSKIFELAGISGLPNCNQTSPLTGLTLSSSNATCNSIPPKVTNPDAYYNLSAVPANFIAAKCPSPFIKDLDPSSSSESLCLAGCCMPCPSQNFFYPTGWTRRGFKATTLLRAISSVLCLFMAISYLVLPDKRKHPSLLILNLSTAIFLFSLVGFFSVGDPTRIQCASSTTSSSQDNNPLCAVQGALLIFGSLATCCWSAALILNLHLHTVWRSNFFSDRYDILSAFCWGYPAIIMSVILGLHKVKFEFADLCLVSMDAIFETFFYPMIAVICPAFLVHLATFVYIARMAFQESTRSETRHSTQSDPAGITTRTHKHVLVAVKIQWRALLLAVLAISAVVFYWIFYFTQINKMKTLVKDNSIKLNWIECMISPDGSQDNCTDVIQDYLPPFGVMIAAEAYVSSLGIWLTIIFGRMSLFRDWNDLLYDLRLFFTSRGPLKARNEQFFAL</sequence>
<reference evidence="7" key="1">
    <citation type="journal article" date="2020" name="Microb. Genom.">
        <title>Genetic diversity of clinical and environmental Mucorales isolates obtained from an investigation of mucormycosis cases among solid organ transplant recipients.</title>
        <authorList>
            <person name="Nguyen M.H."/>
            <person name="Kaul D."/>
            <person name="Muto C."/>
            <person name="Cheng S.J."/>
            <person name="Richter R.A."/>
            <person name="Bruno V.M."/>
            <person name="Liu G."/>
            <person name="Beyhan S."/>
            <person name="Sundermann A.J."/>
            <person name="Mounaud S."/>
            <person name="Pasculle A.W."/>
            <person name="Nierman W.C."/>
            <person name="Driscoll E."/>
            <person name="Cumbie R."/>
            <person name="Clancy C.J."/>
            <person name="Dupont C.L."/>
        </authorList>
    </citation>
    <scope>NUCLEOTIDE SEQUENCE</scope>
    <source>
        <strain evidence="7">GL11</strain>
    </source>
</reference>
<organism evidence="7 8">
    <name type="scientific">Rhizopus oryzae</name>
    <name type="common">Mucormycosis agent</name>
    <name type="synonym">Rhizopus arrhizus var. delemar</name>
    <dbReference type="NCBI Taxonomy" id="64495"/>
    <lineage>
        <taxon>Eukaryota</taxon>
        <taxon>Fungi</taxon>
        <taxon>Fungi incertae sedis</taxon>
        <taxon>Mucoromycota</taxon>
        <taxon>Mucoromycotina</taxon>
        <taxon>Mucoromycetes</taxon>
        <taxon>Mucorales</taxon>
        <taxon>Mucorineae</taxon>
        <taxon>Rhizopodaceae</taxon>
        <taxon>Rhizopus</taxon>
    </lineage>
</organism>
<dbReference type="PANTHER" id="PTHR42058:SF1">
    <property type="entry name" value="G-PROTEIN COUPLED RECEPTORS FAMILY 2 PROFILE 2 DOMAIN-CONTAINING PROTEIN"/>
    <property type="match status" value="1"/>
</dbReference>
<dbReference type="PROSITE" id="PS50261">
    <property type="entry name" value="G_PROTEIN_RECEP_F2_4"/>
    <property type="match status" value="1"/>
</dbReference>
<keyword evidence="2 5" id="KW-0812">Transmembrane</keyword>
<evidence type="ECO:0000259" key="6">
    <source>
        <dbReference type="PROSITE" id="PS50261"/>
    </source>
</evidence>
<dbReference type="Gene3D" id="1.20.1070.10">
    <property type="entry name" value="Rhodopsin 7-helix transmembrane proteins"/>
    <property type="match status" value="1"/>
</dbReference>
<dbReference type="AlphaFoldDB" id="A0A9P6XHR3"/>
<feature type="transmembrane region" description="Helical" evidence="5">
    <location>
        <begin position="192"/>
        <end position="215"/>
    </location>
</feature>
<feature type="domain" description="G-protein coupled receptors family 2 profile 2" evidence="6">
    <location>
        <begin position="116"/>
        <end position="384"/>
    </location>
</feature>